<keyword evidence="3 10" id="KW-0285">Flavoprotein</keyword>
<dbReference type="PANTHER" id="PTHR30040:SF2">
    <property type="entry name" value="FAD:PROTEIN FMN TRANSFERASE"/>
    <property type="match status" value="1"/>
</dbReference>
<dbReference type="AlphaFoldDB" id="A0A074LHM7"/>
<sequence length="352" mass="39110">MGENARKNIIYSIILLLIVFIVFLYRQNQQDPNLPADEVASNKIVITGQTMGTSYRVVYLDDQRRAFKQGIDSVLVDFNQSLSTYVPDSEISRFNSRDTLQIETNYFISVLQGSKQVFEETGGAFDPTIGPLTNIWGFGPEGAQLKDSVEIREILRTVDYNLVSFDQDIAFKLRPGVQLDFSAIAKGYGVDVVVDYLESQGIKNMLVEIGGELVGRGVNEHGELWKIGINRPDEEGAADEIFSIIALQDQGLATSGNYRNFYVRDGVKYSHTISPFTGYPVRHGLLSATVLAKNCMMADAYATAFMVMGTEASIALQQELGNIEIFLIFNDEEGNINTYISEGLKPFISTLN</sequence>
<organism evidence="13 14">
    <name type="scientific">Anditalea andensis</name>
    <dbReference type="NCBI Taxonomy" id="1048983"/>
    <lineage>
        <taxon>Bacteria</taxon>
        <taxon>Pseudomonadati</taxon>
        <taxon>Bacteroidota</taxon>
        <taxon>Cytophagia</taxon>
        <taxon>Cytophagales</taxon>
        <taxon>Cytophagaceae</taxon>
        <taxon>Anditalea</taxon>
    </lineage>
</organism>
<dbReference type="STRING" id="1048983.EL17_13185"/>
<protein>
    <recommendedName>
        <fullName evidence="2 10">FAD:protein FMN transferase</fullName>
        <ecNumber evidence="1 10">2.7.1.180</ecNumber>
    </recommendedName>
    <alternativeName>
        <fullName evidence="8 10">Flavin transferase</fullName>
    </alternativeName>
</protein>
<evidence type="ECO:0000256" key="10">
    <source>
        <dbReference type="PIRNR" id="PIRNR006268"/>
    </source>
</evidence>
<dbReference type="PANTHER" id="PTHR30040">
    <property type="entry name" value="THIAMINE BIOSYNTHESIS LIPOPROTEIN APBE"/>
    <property type="match status" value="1"/>
</dbReference>
<proteinExistence type="inferred from homology"/>
<dbReference type="EMBL" id="JMIH01000022">
    <property type="protein sequence ID" value="KEO73297.1"/>
    <property type="molecule type" value="Genomic_DNA"/>
</dbReference>
<dbReference type="Gene3D" id="3.10.520.10">
    <property type="entry name" value="ApbE-like domains"/>
    <property type="match status" value="1"/>
</dbReference>
<dbReference type="EC" id="2.7.1.180" evidence="1 10"/>
<evidence type="ECO:0000313" key="14">
    <source>
        <dbReference type="Proteomes" id="UP000027821"/>
    </source>
</evidence>
<evidence type="ECO:0000256" key="7">
    <source>
        <dbReference type="ARBA" id="ARBA00022842"/>
    </source>
</evidence>
<feature type="transmembrane region" description="Helical" evidence="12">
    <location>
        <begin position="9"/>
        <end position="25"/>
    </location>
</feature>
<dbReference type="eggNOG" id="COG1477">
    <property type="taxonomic scope" value="Bacteria"/>
</dbReference>
<dbReference type="PIRSF" id="PIRSF006268">
    <property type="entry name" value="ApbE"/>
    <property type="match status" value="1"/>
</dbReference>
<feature type="binding site" evidence="11">
    <location>
        <position position="303"/>
    </location>
    <ligand>
        <name>Mg(2+)</name>
        <dbReference type="ChEBI" id="CHEBI:18420"/>
    </ligand>
</feature>
<evidence type="ECO:0000256" key="3">
    <source>
        <dbReference type="ARBA" id="ARBA00022630"/>
    </source>
</evidence>
<evidence type="ECO:0000256" key="1">
    <source>
        <dbReference type="ARBA" id="ARBA00011955"/>
    </source>
</evidence>
<dbReference type="GO" id="GO:0016740">
    <property type="term" value="F:transferase activity"/>
    <property type="evidence" value="ECO:0007669"/>
    <property type="project" value="UniProtKB-UniRule"/>
</dbReference>
<evidence type="ECO:0000256" key="6">
    <source>
        <dbReference type="ARBA" id="ARBA00022827"/>
    </source>
</evidence>
<dbReference type="GO" id="GO:0046872">
    <property type="term" value="F:metal ion binding"/>
    <property type="evidence" value="ECO:0007669"/>
    <property type="project" value="UniProtKB-UniRule"/>
</dbReference>
<reference evidence="13 14" key="1">
    <citation type="submission" date="2014-04" db="EMBL/GenBank/DDBJ databases">
        <title>Characterization and application of a salt tolerant electro-active bacterium.</title>
        <authorList>
            <person name="Yang L."/>
            <person name="Wei S."/>
            <person name="Tay Q.X.M."/>
        </authorList>
    </citation>
    <scope>NUCLEOTIDE SEQUENCE [LARGE SCALE GENOMIC DNA]</scope>
    <source>
        <strain evidence="13 14">LY1</strain>
    </source>
</reference>
<keyword evidence="12" id="KW-1133">Transmembrane helix</keyword>
<name>A0A074LHM7_9BACT</name>
<keyword evidence="4 10" id="KW-0808">Transferase</keyword>
<comment type="similarity">
    <text evidence="10">Belongs to the ApbE family.</text>
</comment>
<keyword evidence="7 10" id="KW-0460">Magnesium</keyword>
<dbReference type="Pfam" id="PF02424">
    <property type="entry name" value="ApbE"/>
    <property type="match status" value="1"/>
</dbReference>
<accession>A0A074LHM7</accession>
<comment type="catalytic activity">
    <reaction evidence="9 10">
        <text>L-threonyl-[protein] + FAD = FMN-L-threonyl-[protein] + AMP + H(+)</text>
        <dbReference type="Rhea" id="RHEA:36847"/>
        <dbReference type="Rhea" id="RHEA-COMP:11060"/>
        <dbReference type="Rhea" id="RHEA-COMP:11061"/>
        <dbReference type="ChEBI" id="CHEBI:15378"/>
        <dbReference type="ChEBI" id="CHEBI:30013"/>
        <dbReference type="ChEBI" id="CHEBI:57692"/>
        <dbReference type="ChEBI" id="CHEBI:74257"/>
        <dbReference type="ChEBI" id="CHEBI:456215"/>
        <dbReference type="EC" id="2.7.1.180"/>
    </reaction>
</comment>
<dbReference type="SUPFAM" id="SSF143631">
    <property type="entry name" value="ApbE-like"/>
    <property type="match status" value="1"/>
</dbReference>
<evidence type="ECO:0000256" key="9">
    <source>
        <dbReference type="ARBA" id="ARBA00048540"/>
    </source>
</evidence>
<evidence type="ECO:0000313" key="13">
    <source>
        <dbReference type="EMBL" id="KEO73297.1"/>
    </source>
</evidence>
<evidence type="ECO:0000256" key="12">
    <source>
        <dbReference type="SAM" id="Phobius"/>
    </source>
</evidence>
<keyword evidence="6 10" id="KW-0274">FAD</keyword>
<dbReference type="RefSeq" id="WP_035075517.1">
    <property type="nucleotide sequence ID" value="NZ_JMIH01000022.1"/>
</dbReference>
<feature type="binding site" evidence="11">
    <location>
        <position position="299"/>
    </location>
    <ligand>
        <name>Mg(2+)</name>
        <dbReference type="ChEBI" id="CHEBI:18420"/>
    </ligand>
</feature>
<evidence type="ECO:0000256" key="11">
    <source>
        <dbReference type="PIRSR" id="PIRSR006268-2"/>
    </source>
</evidence>
<keyword evidence="14" id="KW-1185">Reference proteome</keyword>
<dbReference type="OrthoDB" id="9778595at2"/>
<evidence type="ECO:0000256" key="8">
    <source>
        <dbReference type="ARBA" id="ARBA00031306"/>
    </source>
</evidence>
<dbReference type="InterPro" id="IPR003374">
    <property type="entry name" value="ApbE-like_sf"/>
</dbReference>
<feature type="binding site" evidence="11">
    <location>
        <position position="183"/>
    </location>
    <ligand>
        <name>Mg(2+)</name>
        <dbReference type="ChEBI" id="CHEBI:18420"/>
    </ligand>
</feature>
<keyword evidence="12" id="KW-0812">Transmembrane</keyword>
<comment type="caution">
    <text evidence="13">The sequence shown here is derived from an EMBL/GenBank/DDBJ whole genome shotgun (WGS) entry which is preliminary data.</text>
</comment>
<keyword evidence="5 10" id="KW-0479">Metal-binding</keyword>
<comment type="cofactor">
    <cofactor evidence="11">
        <name>Mg(2+)</name>
        <dbReference type="ChEBI" id="CHEBI:18420"/>
    </cofactor>
    <cofactor evidence="11">
        <name>Mn(2+)</name>
        <dbReference type="ChEBI" id="CHEBI:29035"/>
    </cofactor>
    <text evidence="11">Magnesium. Can also use manganese.</text>
</comment>
<gene>
    <name evidence="13" type="ORF">EL17_13185</name>
</gene>
<keyword evidence="12" id="KW-0472">Membrane</keyword>
<dbReference type="Proteomes" id="UP000027821">
    <property type="component" value="Unassembled WGS sequence"/>
</dbReference>
<evidence type="ECO:0000256" key="4">
    <source>
        <dbReference type="ARBA" id="ARBA00022679"/>
    </source>
</evidence>
<evidence type="ECO:0000256" key="5">
    <source>
        <dbReference type="ARBA" id="ARBA00022723"/>
    </source>
</evidence>
<evidence type="ECO:0000256" key="2">
    <source>
        <dbReference type="ARBA" id="ARBA00016337"/>
    </source>
</evidence>
<dbReference type="InterPro" id="IPR024932">
    <property type="entry name" value="ApbE"/>
</dbReference>